<sequence>MRMDEPRMTHARERVIRYDVTTWWRFDAPLEAVWDAIVDAENWPVWWSGIEEVVTLAPGDGSGIGARRRCTCRGLLPFRLTIVTCVTRVEPLRLIEGRVSGELEGVGRCHLGRDARFTTVRYEWQVRTVRRWMNWLGPFAKPIFRWNHVAMMHAGGVGLARHLDSRAVPRTGDSA</sequence>
<name>Q5P1Q6_AROAE</name>
<dbReference type="STRING" id="76114.ebA4654"/>
<dbReference type="Proteomes" id="UP000006552">
    <property type="component" value="Chromosome"/>
</dbReference>
<dbReference type="Gene3D" id="3.30.530.20">
    <property type="match status" value="1"/>
</dbReference>
<dbReference type="eggNOG" id="COG3832">
    <property type="taxonomic scope" value="Bacteria"/>
</dbReference>
<keyword evidence="2" id="KW-1185">Reference proteome</keyword>
<dbReference type="InterPro" id="IPR019587">
    <property type="entry name" value="Polyketide_cyclase/dehydratase"/>
</dbReference>
<gene>
    <name evidence="1" type="ORF">ebA4654</name>
</gene>
<evidence type="ECO:0000313" key="2">
    <source>
        <dbReference type="Proteomes" id="UP000006552"/>
    </source>
</evidence>
<organism evidence="1 2">
    <name type="scientific">Aromatoleum aromaticum (strain DSM 19018 / LMG 30748 / EbN1)</name>
    <name type="common">Azoarcus sp. (strain EbN1)</name>
    <dbReference type="NCBI Taxonomy" id="76114"/>
    <lineage>
        <taxon>Bacteria</taxon>
        <taxon>Pseudomonadati</taxon>
        <taxon>Pseudomonadota</taxon>
        <taxon>Betaproteobacteria</taxon>
        <taxon>Rhodocyclales</taxon>
        <taxon>Rhodocyclaceae</taxon>
        <taxon>Aromatoleum</taxon>
    </lineage>
</organism>
<protein>
    <recommendedName>
        <fullName evidence="3">Ribosome association toxin RatA</fullName>
    </recommendedName>
</protein>
<evidence type="ECO:0008006" key="3">
    <source>
        <dbReference type="Google" id="ProtNLM"/>
    </source>
</evidence>
<dbReference type="SUPFAM" id="SSF55961">
    <property type="entry name" value="Bet v1-like"/>
    <property type="match status" value="1"/>
</dbReference>
<dbReference type="EMBL" id="CR555306">
    <property type="protein sequence ID" value="CAI08758.1"/>
    <property type="molecule type" value="Genomic_DNA"/>
</dbReference>
<dbReference type="Pfam" id="PF10604">
    <property type="entry name" value="Polyketide_cyc2"/>
    <property type="match status" value="1"/>
</dbReference>
<proteinExistence type="predicted"/>
<evidence type="ECO:0000313" key="1">
    <source>
        <dbReference type="EMBL" id="CAI08758.1"/>
    </source>
</evidence>
<dbReference type="CDD" id="cd07824">
    <property type="entry name" value="SRPBCC_6"/>
    <property type="match status" value="1"/>
</dbReference>
<dbReference type="AlphaFoldDB" id="Q5P1Q6"/>
<dbReference type="InterPro" id="IPR023393">
    <property type="entry name" value="START-like_dom_sf"/>
</dbReference>
<reference evidence="1 2" key="1">
    <citation type="journal article" date="2005" name="Arch. Microbiol.">
        <title>The genome sequence of an anaerobic aromatic-degrading denitrifying bacterium, strain EbN1.</title>
        <authorList>
            <person name="Rabus R."/>
            <person name="Kube M."/>
            <person name="Heider J."/>
            <person name="Beck A."/>
            <person name="Heitmann K."/>
            <person name="Widdel F."/>
            <person name="Reinhardt R."/>
        </authorList>
    </citation>
    <scope>NUCLEOTIDE SEQUENCE [LARGE SCALE GENOMIC DNA]</scope>
    <source>
        <strain evidence="1 2">EbN1</strain>
    </source>
</reference>
<dbReference type="HOGENOM" id="CLU_114455_0_0_4"/>
<dbReference type="KEGG" id="eba:ebA4654"/>
<accession>Q5P1Q6</accession>